<reference evidence="2" key="1">
    <citation type="submission" date="2018-05" db="EMBL/GenBank/DDBJ databases">
        <authorList>
            <person name="Li Y."/>
        </authorList>
    </citation>
    <scope>NUCLEOTIDE SEQUENCE [LARGE SCALE GENOMIC DNA]</scope>
    <source>
        <strain evidence="2">3d-2-2</strain>
    </source>
</reference>
<evidence type="ECO:0000313" key="2">
    <source>
        <dbReference type="Proteomes" id="UP000245212"/>
    </source>
</evidence>
<dbReference type="EMBL" id="QETA01000002">
    <property type="protein sequence ID" value="PWF24075.1"/>
    <property type="molecule type" value="Genomic_DNA"/>
</dbReference>
<name>A0A2V1K3E3_9BURK</name>
<accession>A0A2V1K3E3</accession>
<protein>
    <recommendedName>
        <fullName evidence="3">MAE-28990/MAE-18760-like HEPN domain-containing protein</fullName>
    </recommendedName>
</protein>
<keyword evidence="2" id="KW-1185">Reference proteome</keyword>
<sequence length="191" mass="21186">MDLLENCLPPRLEPLVLPWPSRGNPAGLMQFHEVSQWQKFLRDLDLDVRVPAVVRLKYARAQKLYLLGWSDAELIKAGELVALTALEIALVGSHGGRVAKNKRTLAALLKHLVEYDGLSDDNLPIAVRCNACVVGQLTGESEPTLAQLRNKMAHGDPFDGLPYAGLLELVRDLINFAYRGLITEHRLGDNM</sequence>
<dbReference type="Proteomes" id="UP000245212">
    <property type="component" value="Unassembled WGS sequence"/>
</dbReference>
<proteinExistence type="predicted"/>
<evidence type="ECO:0008006" key="3">
    <source>
        <dbReference type="Google" id="ProtNLM"/>
    </source>
</evidence>
<evidence type="ECO:0000313" key="1">
    <source>
        <dbReference type="EMBL" id="PWF24075.1"/>
    </source>
</evidence>
<comment type="caution">
    <text evidence="1">The sequence shown here is derived from an EMBL/GenBank/DDBJ whole genome shotgun (WGS) entry which is preliminary data.</text>
</comment>
<organism evidence="1 2">
    <name type="scientific">Corticimicrobacter populi</name>
    <dbReference type="NCBI Taxonomy" id="2175229"/>
    <lineage>
        <taxon>Bacteria</taxon>
        <taxon>Pseudomonadati</taxon>
        <taxon>Pseudomonadota</taxon>
        <taxon>Betaproteobacteria</taxon>
        <taxon>Burkholderiales</taxon>
        <taxon>Alcaligenaceae</taxon>
        <taxon>Corticimicrobacter</taxon>
    </lineage>
</organism>
<dbReference type="AlphaFoldDB" id="A0A2V1K3E3"/>
<gene>
    <name evidence="1" type="ORF">DD235_07120</name>
</gene>